<dbReference type="Proteomes" id="UP001381693">
    <property type="component" value="Unassembled WGS sequence"/>
</dbReference>
<evidence type="ECO:0000313" key="2">
    <source>
        <dbReference type="Proteomes" id="UP001381693"/>
    </source>
</evidence>
<proteinExistence type="predicted"/>
<comment type="caution">
    <text evidence="1">The sequence shown here is derived from an EMBL/GenBank/DDBJ whole genome shotgun (WGS) entry which is preliminary data.</text>
</comment>
<gene>
    <name evidence="1" type="ORF">SK128_017499</name>
</gene>
<sequence length="69" mass="7840">KMEISSTQDVAELRKVRFKTENILEVNDGLAEMMETGLAEVERDKVEEMWSELQIVVGEAQRNIVGTTN</sequence>
<accession>A0AAN8X2J7</accession>
<feature type="non-terminal residue" evidence="1">
    <location>
        <position position="69"/>
    </location>
</feature>
<name>A0AAN8X2J7_HALRR</name>
<dbReference type="AlphaFoldDB" id="A0AAN8X2J7"/>
<organism evidence="1 2">
    <name type="scientific">Halocaridina rubra</name>
    <name type="common">Hawaiian red shrimp</name>
    <dbReference type="NCBI Taxonomy" id="373956"/>
    <lineage>
        <taxon>Eukaryota</taxon>
        <taxon>Metazoa</taxon>
        <taxon>Ecdysozoa</taxon>
        <taxon>Arthropoda</taxon>
        <taxon>Crustacea</taxon>
        <taxon>Multicrustacea</taxon>
        <taxon>Malacostraca</taxon>
        <taxon>Eumalacostraca</taxon>
        <taxon>Eucarida</taxon>
        <taxon>Decapoda</taxon>
        <taxon>Pleocyemata</taxon>
        <taxon>Caridea</taxon>
        <taxon>Atyoidea</taxon>
        <taxon>Atyidae</taxon>
        <taxon>Halocaridina</taxon>
    </lineage>
</organism>
<feature type="non-terminal residue" evidence="1">
    <location>
        <position position="1"/>
    </location>
</feature>
<evidence type="ECO:0000313" key="1">
    <source>
        <dbReference type="EMBL" id="KAK7075362.1"/>
    </source>
</evidence>
<dbReference type="EMBL" id="JAXCGZ010011016">
    <property type="protein sequence ID" value="KAK7075362.1"/>
    <property type="molecule type" value="Genomic_DNA"/>
</dbReference>
<keyword evidence="2" id="KW-1185">Reference proteome</keyword>
<protein>
    <submittedName>
        <fullName evidence="1">Uncharacterized protein</fullName>
    </submittedName>
</protein>
<reference evidence="1 2" key="1">
    <citation type="submission" date="2023-11" db="EMBL/GenBank/DDBJ databases">
        <title>Halocaridina rubra genome assembly.</title>
        <authorList>
            <person name="Smith C."/>
        </authorList>
    </citation>
    <scope>NUCLEOTIDE SEQUENCE [LARGE SCALE GENOMIC DNA]</scope>
    <source>
        <strain evidence="1">EP-1</strain>
        <tissue evidence="1">Whole</tissue>
    </source>
</reference>